<dbReference type="InterPro" id="IPR051805">
    <property type="entry name" value="Dehydratase_Activator_Redct"/>
</dbReference>
<proteinExistence type="predicted"/>
<name>J9UUT8_BRAPL</name>
<dbReference type="HOGENOM" id="CLU_002393_4_1_12"/>
<evidence type="ECO:0000313" key="2">
    <source>
        <dbReference type="Proteomes" id="UP000007346"/>
    </source>
</evidence>
<organism evidence="1 2">
    <name type="scientific">Brachyspira pilosicoli B2904</name>
    <dbReference type="NCBI Taxonomy" id="1133568"/>
    <lineage>
        <taxon>Bacteria</taxon>
        <taxon>Pseudomonadati</taxon>
        <taxon>Spirochaetota</taxon>
        <taxon>Spirochaetia</taxon>
        <taxon>Brachyspirales</taxon>
        <taxon>Brachyspiraceae</taxon>
        <taxon>Brachyspira</taxon>
    </lineage>
</organism>
<dbReference type="PANTHER" id="PTHR32329">
    <property type="entry name" value="BIFUNCTIONAL PROTEIN [INCLUDES 2-HYDROXYACYL-COA DEHYDRATASE (N-TER) AND ITS ACTIVATOR DOMAIN (C_TERM)-RELATED"/>
    <property type="match status" value="1"/>
</dbReference>
<dbReference type="Proteomes" id="UP000007346">
    <property type="component" value="Chromosome"/>
</dbReference>
<dbReference type="EMBL" id="CP003490">
    <property type="protein sequence ID" value="AFR70713.1"/>
    <property type="molecule type" value="Genomic_DNA"/>
</dbReference>
<gene>
    <name evidence="1" type="ORF">B2904_orf1376</name>
</gene>
<evidence type="ECO:0000313" key="1">
    <source>
        <dbReference type="EMBL" id="AFR70713.1"/>
    </source>
</evidence>
<dbReference type="PATRIC" id="fig|1133568.3.peg.1380"/>
<dbReference type="KEGG" id="bpj:B2904_orf1376"/>
<dbReference type="AlphaFoldDB" id="J9UUT8"/>
<accession>J9UUT8</accession>
<dbReference type="PANTHER" id="PTHR32329:SF4">
    <property type="entry name" value="ACTIVATOR OF 2-HYDROXYACYL-COA DEHYDRATASE"/>
    <property type="match status" value="1"/>
</dbReference>
<reference evidence="1 2" key="1">
    <citation type="journal article" date="2012" name="BMC Genomics">
        <title>Comparative genomics of Brachyspira pilosicoli strains: genome rearrangements, reductions and correlation of genetic compliment with phenotypic diversity.</title>
        <authorList>
            <person name="Mappley L.J."/>
            <person name="Black M.L."/>
            <person name="Abuoun M."/>
            <person name="Darby A.C."/>
            <person name="Woodward M.J."/>
            <person name="Parkhill J."/>
            <person name="Turner A.K."/>
            <person name="Bellgard M.I."/>
            <person name="La T."/>
            <person name="Phillips N.D."/>
            <person name="La Ragione R.M."/>
            <person name="Hampson D.J."/>
        </authorList>
    </citation>
    <scope>NUCLEOTIDE SEQUENCE [LARGE SCALE GENOMIC DNA]</scope>
    <source>
        <strain evidence="1">B2904</strain>
    </source>
</reference>
<sequence>MLTEDGLDIDESLADVQVLTQWSYPNKMFKAVLWAAKQKDLKLEVVQINSFGCGPDATTSDEIKSILNAYGKNPTLVKVDEISSPGSIRLRIRSMIESMKMKGDFIPKEKPQRTIIKRYEKNDKRAILVPKFGHFYDPMILTLLQRSGYDTIPLPEPDIDSVETGLRYANQDICYPATIIVGDIVKAVQSGKYDPDKIAAGITQTGGQCRASNYASLIKRGLINAGYPNVPVITVGLTVINDQPGFKLSKIDMMKEGIVAMPYADAISTMYYYTAVREVNRGESLALANKYIALHPKDFNLGDTDKLLKQAVKEFNAIETKDLVLPKAGLVGEIYVKYNNFANGDVCDWLMAKGIEVIVPPVFDFFVQKVISEQVNKETNAREVSLLGYYGSKLSEKVIDARIDSINQIMSKFKGFRPVHHIRQIAENAAKVTAMTNQFGEAWLLPGEIATFAEENINNVLCLQPFGCIANHIIARGIETRLKTIYPNLNLLYLDMDAGASEVNTVNRLEFFARSAKDSMNSIMVDDDIKEAVGAYHK</sequence>
<protein>
    <submittedName>
        <fullName evidence="1">CoA-enzyme activase</fullName>
    </submittedName>
</protein>